<keyword evidence="1" id="KW-0808">Transferase</keyword>
<dbReference type="OrthoDB" id="9766687at2"/>
<protein>
    <submittedName>
        <fullName evidence="3">TPR repeat-containing protein</fullName>
    </submittedName>
</protein>
<name>A0A0K8QM17_9GAMM</name>
<organism evidence="3">
    <name type="scientific">Mizugakiibacter sediminis</name>
    <dbReference type="NCBI Taxonomy" id="1475481"/>
    <lineage>
        <taxon>Bacteria</taxon>
        <taxon>Pseudomonadati</taxon>
        <taxon>Pseudomonadota</taxon>
        <taxon>Gammaproteobacteria</taxon>
        <taxon>Lysobacterales</taxon>
        <taxon>Rhodanobacteraceae</taxon>
        <taxon>Mizugakiibacter</taxon>
    </lineage>
</organism>
<dbReference type="InterPro" id="IPR011990">
    <property type="entry name" value="TPR-like_helical_dom_sf"/>
</dbReference>
<dbReference type="PANTHER" id="PTHR12788:SF10">
    <property type="entry name" value="PROTEIN-TYROSINE SULFOTRANSFERASE"/>
    <property type="match status" value="1"/>
</dbReference>
<dbReference type="RefSeq" id="WP_062535793.1">
    <property type="nucleotide sequence ID" value="NZ_DF970174.1"/>
</dbReference>
<proteinExistence type="predicted"/>
<reference evidence="3" key="2">
    <citation type="submission" date="2015-08" db="EMBL/GenBank/DDBJ databases">
        <title>Complete DNA Sequence of Pseudomonas syringae pv. actinidiae, the Causal Agent of Kiwifruit Canker Disease.</title>
        <authorList>
            <person name="Rikkerink E.H.A."/>
            <person name="Fineran P.C."/>
        </authorList>
    </citation>
    <scope>NUCLEOTIDE SEQUENCE</scope>
    <source>
        <strain evidence="3">SkMP5</strain>
    </source>
</reference>
<evidence type="ECO:0000313" key="2">
    <source>
        <dbReference type="EMBL" id="GAN45743.1"/>
    </source>
</evidence>
<dbReference type="Pfam" id="PF14559">
    <property type="entry name" value="TPR_19"/>
    <property type="match status" value="1"/>
</dbReference>
<dbReference type="SUPFAM" id="SSF48452">
    <property type="entry name" value="TPR-like"/>
    <property type="match status" value="1"/>
</dbReference>
<dbReference type="STRING" id="1475481.GCA_000953855_01056"/>
<keyword evidence="4" id="KW-1185">Reference proteome</keyword>
<dbReference type="GO" id="GO:0008476">
    <property type="term" value="F:protein-tyrosine sulfotransferase activity"/>
    <property type="evidence" value="ECO:0007669"/>
    <property type="project" value="InterPro"/>
</dbReference>
<evidence type="ECO:0000256" key="1">
    <source>
        <dbReference type="ARBA" id="ARBA00022679"/>
    </source>
</evidence>
<sequence length="520" mass="58285">MNLIQRQWARAERYIAEGQLPAARAALETLLREAPGQVQARLLLSSVLLGQGRLREACAQLLAAAEALPGDAETICTVAHCLLRVGETVAARACLEHPEIARTRSGPTLARLAHVRQALGEHEASLALMDRAAAHGFDNPDFRYFRSLQLQFNGRVREAEEELEACLRLGPTFGRASLTLARMRKQTAEHNHLDYIAAQLQRVEPGSEDHAAFEFARFKELDDLGRHDEAWLALARGNALMYARQQHDPEHERALFDGIAARCTPAFLRATAARMEGPTPIFIVGLPRTGTTLLERILGNHSQVASAGELPDFPRQLRWATDCHGGSLIDFGVIERARDADYAELGRRYLAQTQWRAQGRRFYVDKLPPNYMLAGFIHRALPQAPILHMTRAPMDVCFSNWKALFGDAYAYSYDLDALAAHYGHYRRLMRHWHDAMPGALLDVSYAELVQDPEAVARKVLEFCGLPYEDGCVEVTRNRGPVATLSSAQVREPIHTRSLGEWRRYERRLAPLRKGLGNWAA</sequence>
<dbReference type="SUPFAM" id="SSF52540">
    <property type="entry name" value="P-loop containing nucleoside triphosphate hydrolases"/>
    <property type="match status" value="1"/>
</dbReference>
<accession>A0A0K8QM17</accession>
<dbReference type="PANTHER" id="PTHR12788">
    <property type="entry name" value="PROTEIN-TYROSINE SULFOTRANSFERASE 2"/>
    <property type="match status" value="1"/>
</dbReference>
<gene>
    <name evidence="2" type="ORF">MBSD_2296</name>
    <name evidence="3" type="ORF">MBSD_n1037</name>
</gene>
<dbReference type="HOGENOM" id="CLU_017034_1_0_6"/>
<dbReference type="InterPro" id="IPR027417">
    <property type="entry name" value="P-loop_NTPase"/>
</dbReference>
<dbReference type="AlphaFoldDB" id="A0A0K8QM17"/>
<dbReference type="Proteomes" id="UP000253740">
    <property type="component" value="Unassembled WGS sequence"/>
</dbReference>
<evidence type="ECO:0000313" key="4">
    <source>
        <dbReference type="Proteomes" id="UP000253740"/>
    </source>
</evidence>
<dbReference type="EMBL" id="DF970174">
    <property type="protein sequence ID" value="GAP65746.1"/>
    <property type="molecule type" value="Genomic_DNA"/>
</dbReference>
<dbReference type="Gene3D" id="1.25.40.10">
    <property type="entry name" value="Tetratricopeptide repeat domain"/>
    <property type="match status" value="2"/>
</dbReference>
<dbReference type="Pfam" id="PF13469">
    <property type="entry name" value="Sulfotransfer_3"/>
    <property type="match status" value="1"/>
</dbReference>
<reference evidence="2" key="1">
    <citation type="submission" date="2015-03" db="EMBL/GenBank/DDBJ databases">
        <title>Draft genome sequence of Mizugakiibacter sediminis skMP5.</title>
        <authorList>
            <person name="Watanabe T."/>
            <person name="Kojima H."/>
            <person name="Fukui M."/>
        </authorList>
    </citation>
    <scope>NUCLEOTIDE SEQUENCE</scope>
    <source>
        <strain evidence="2">SkMP5</strain>
    </source>
</reference>
<dbReference type="InterPro" id="IPR026634">
    <property type="entry name" value="TPST-like"/>
</dbReference>
<evidence type="ECO:0000313" key="3">
    <source>
        <dbReference type="EMBL" id="GAP65746.1"/>
    </source>
</evidence>
<dbReference type="EMBL" id="DF952383">
    <property type="protein sequence ID" value="GAN45743.1"/>
    <property type="molecule type" value="Genomic_DNA"/>
</dbReference>
<dbReference type="Gene3D" id="3.40.50.300">
    <property type="entry name" value="P-loop containing nucleotide triphosphate hydrolases"/>
    <property type="match status" value="1"/>
</dbReference>